<keyword evidence="1" id="KW-0812">Transmembrane</keyword>
<gene>
    <name evidence="2" type="ORF">TCON_0267</name>
</gene>
<accession>A0ABQ7I2A8</accession>
<reference evidence="2 3" key="1">
    <citation type="submission" date="2019-01" db="EMBL/GenBank/DDBJ databases">
        <title>Genomes sequencing and comparative genomics of infectious freshwater microsporidia, Cucumispora dikerogammari and Thelohania contejeani.</title>
        <authorList>
            <person name="Cormier A."/>
            <person name="Giraud I."/>
            <person name="Wattier R."/>
            <person name="Teixeira M."/>
            <person name="Grandjean F."/>
            <person name="Rigaud T."/>
            <person name="Cordaux R."/>
        </authorList>
    </citation>
    <scope>NUCLEOTIDE SEQUENCE [LARGE SCALE GENOMIC DNA]</scope>
    <source>
        <strain evidence="2">T1</strain>
        <tissue evidence="2">Spores</tissue>
    </source>
</reference>
<name>A0ABQ7I2A8_9MICR</name>
<keyword evidence="3" id="KW-1185">Reference proteome</keyword>
<dbReference type="Proteomes" id="UP001516464">
    <property type="component" value="Unassembled WGS sequence"/>
</dbReference>
<evidence type="ECO:0000313" key="3">
    <source>
        <dbReference type="Proteomes" id="UP001516464"/>
    </source>
</evidence>
<organism evidence="2 3">
    <name type="scientific">Astathelohania contejeani</name>
    <dbReference type="NCBI Taxonomy" id="164912"/>
    <lineage>
        <taxon>Eukaryota</taxon>
        <taxon>Fungi</taxon>
        <taxon>Fungi incertae sedis</taxon>
        <taxon>Microsporidia</taxon>
        <taxon>Astathelohaniidae</taxon>
        <taxon>Astathelohania</taxon>
    </lineage>
</organism>
<proteinExistence type="predicted"/>
<sequence>MKITYFGVLVLCGCTVIGTFIFGFFVQMENRMITLNLNTDADKADEILGRINSILKLLDKICETTKNTEIKNKLNGISKDIKSNSQFFITDEDVLDWKIVNSVQAQIFLAIDSAKETKNEWNKNGVLEKMVITFENHALNEMHFINRLQSLE</sequence>
<feature type="transmembrane region" description="Helical" evidence="1">
    <location>
        <begin position="6"/>
        <end position="26"/>
    </location>
</feature>
<evidence type="ECO:0000256" key="1">
    <source>
        <dbReference type="SAM" id="Phobius"/>
    </source>
</evidence>
<evidence type="ECO:0000313" key="2">
    <source>
        <dbReference type="EMBL" id="KAF7684547.1"/>
    </source>
</evidence>
<keyword evidence="1" id="KW-0472">Membrane</keyword>
<keyword evidence="1" id="KW-1133">Transmembrane helix</keyword>
<dbReference type="EMBL" id="SBIQ01000009">
    <property type="protein sequence ID" value="KAF7684547.1"/>
    <property type="molecule type" value="Genomic_DNA"/>
</dbReference>
<comment type="caution">
    <text evidence="2">The sequence shown here is derived from an EMBL/GenBank/DDBJ whole genome shotgun (WGS) entry which is preliminary data.</text>
</comment>
<protein>
    <submittedName>
        <fullName evidence="2">Uncharacterized protein</fullName>
    </submittedName>
</protein>